<reference evidence="1 2" key="1">
    <citation type="submission" date="2024-06" db="EMBL/GenBank/DDBJ databases">
        <title>The Natural Products Discovery Center: Release of the First 8490 Sequenced Strains for Exploring Actinobacteria Biosynthetic Diversity.</title>
        <authorList>
            <person name="Kalkreuter E."/>
            <person name="Kautsar S.A."/>
            <person name="Yang D."/>
            <person name="Bader C.D."/>
            <person name="Teijaro C.N."/>
            <person name="Fluegel L."/>
            <person name="Davis C.M."/>
            <person name="Simpson J.R."/>
            <person name="Lauterbach L."/>
            <person name="Steele A.D."/>
            <person name="Gui C."/>
            <person name="Meng S."/>
            <person name="Li G."/>
            <person name="Viehrig K."/>
            <person name="Ye F."/>
            <person name="Su P."/>
            <person name="Kiefer A.F."/>
            <person name="Nichols A."/>
            <person name="Cepeda A.J."/>
            <person name="Yan W."/>
            <person name="Fan B."/>
            <person name="Jiang Y."/>
            <person name="Adhikari A."/>
            <person name="Zheng C.-J."/>
            <person name="Schuster L."/>
            <person name="Cowan T.M."/>
            <person name="Smanski M.J."/>
            <person name="Chevrette M.G."/>
            <person name="De Carvalho L.P.S."/>
            <person name="Shen B."/>
        </authorList>
    </citation>
    <scope>NUCLEOTIDE SEQUENCE [LARGE SCALE GENOMIC DNA]</scope>
    <source>
        <strain evidence="1 2">NPDC001166</strain>
    </source>
</reference>
<sequence>MAVFVQTKGRVLSFQSAMYALMSRSLGCAKWKMRRRKFLCVRSPNHRDEPVGVKCRRKRGCAGSHFLM</sequence>
<organism evidence="1 2">
    <name type="scientific">Streptomyces sp. 900105245</name>
    <dbReference type="NCBI Taxonomy" id="3154379"/>
    <lineage>
        <taxon>Bacteria</taxon>
        <taxon>Bacillati</taxon>
        <taxon>Actinomycetota</taxon>
        <taxon>Actinomycetes</taxon>
        <taxon>Kitasatosporales</taxon>
        <taxon>Streptomycetaceae</taxon>
        <taxon>Streptomyces</taxon>
    </lineage>
</organism>
<dbReference type="RefSeq" id="WP_352066347.1">
    <property type="nucleotide sequence ID" value="NZ_JBEPAZ010000130.1"/>
</dbReference>
<name>A0ABV1ULC5_9ACTN</name>
<dbReference type="EMBL" id="JBEPAZ010000130">
    <property type="protein sequence ID" value="MER6434534.1"/>
    <property type="molecule type" value="Genomic_DNA"/>
</dbReference>
<protein>
    <submittedName>
        <fullName evidence="1">Uncharacterized protein</fullName>
    </submittedName>
</protein>
<keyword evidence="2" id="KW-1185">Reference proteome</keyword>
<proteinExistence type="predicted"/>
<evidence type="ECO:0000313" key="2">
    <source>
        <dbReference type="Proteomes" id="UP001470023"/>
    </source>
</evidence>
<accession>A0ABV1ULC5</accession>
<comment type="caution">
    <text evidence="1">The sequence shown here is derived from an EMBL/GenBank/DDBJ whole genome shotgun (WGS) entry which is preliminary data.</text>
</comment>
<dbReference type="Proteomes" id="UP001470023">
    <property type="component" value="Unassembled WGS sequence"/>
</dbReference>
<gene>
    <name evidence="1" type="ORF">ABT272_44180</name>
</gene>
<evidence type="ECO:0000313" key="1">
    <source>
        <dbReference type="EMBL" id="MER6434534.1"/>
    </source>
</evidence>